<keyword evidence="7" id="KW-1185">Reference proteome</keyword>
<sequence length="102" mass="11304">MSICNVLLSCFGLLYITAGSFMISVIRDYAIIDDTRIVPITVLFLGCAMVLLSLQSFYGLYRHKACLLTSYSVMNLLLLLIHICIYPVLFKAAAGLQNAHVL</sequence>
<keyword evidence="4 5" id="KW-0472">Membrane</keyword>
<feature type="transmembrane region" description="Helical" evidence="5">
    <location>
        <begin position="37"/>
        <end position="58"/>
    </location>
</feature>
<name>A0AAU9GBX8_DROMD</name>
<evidence type="ECO:0000313" key="6">
    <source>
        <dbReference type="EMBL" id="BFG06160.1"/>
    </source>
</evidence>
<protein>
    <submittedName>
        <fullName evidence="6">Uncharacterized protein</fullName>
    </submittedName>
</protein>
<keyword evidence="3 5" id="KW-1133">Transmembrane helix</keyword>
<dbReference type="EMBL" id="AP029267">
    <property type="protein sequence ID" value="BFG06160.1"/>
    <property type="molecule type" value="Genomic_DNA"/>
</dbReference>
<dbReference type="Proteomes" id="UP001500889">
    <property type="component" value="Chromosome E"/>
</dbReference>
<gene>
    <name evidence="6" type="ORF">DMAD_04738</name>
</gene>
<evidence type="ECO:0000256" key="2">
    <source>
        <dbReference type="ARBA" id="ARBA00022692"/>
    </source>
</evidence>
<evidence type="ECO:0000256" key="1">
    <source>
        <dbReference type="ARBA" id="ARBA00004141"/>
    </source>
</evidence>
<dbReference type="AlphaFoldDB" id="A0AAU9GBX8"/>
<organism evidence="6 7">
    <name type="scientific">Drosophila madeirensis</name>
    <name type="common">Fruit fly</name>
    <dbReference type="NCBI Taxonomy" id="30013"/>
    <lineage>
        <taxon>Eukaryota</taxon>
        <taxon>Metazoa</taxon>
        <taxon>Ecdysozoa</taxon>
        <taxon>Arthropoda</taxon>
        <taxon>Hexapoda</taxon>
        <taxon>Insecta</taxon>
        <taxon>Pterygota</taxon>
        <taxon>Neoptera</taxon>
        <taxon>Endopterygota</taxon>
        <taxon>Diptera</taxon>
        <taxon>Brachycera</taxon>
        <taxon>Muscomorpha</taxon>
        <taxon>Ephydroidea</taxon>
        <taxon>Drosophilidae</taxon>
        <taxon>Drosophila</taxon>
        <taxon>Sophophora</taxon>
    </lineage>
</organism>
<accession>A0AAU9GBX8</accession>
<feature type="transmembrane region" description="Helical" evidence="5">
    <location>
        <begin position="6"/>
        <end position="25"/>
    </location>
</feature>
<dbReference type="InterPro" id="IPR018499">
    <property type="entry name" value="Tetraspanin/Peripherin"/>
</dbReference>
<evidence type="ECO:0000256" key="5">
    <source>
        <dbReference type="SAM" id="Phobius"/>
    </source>
</evidence>
<proteinExistence type="predicted"/>
<keyword evidence="2 5" id="KW-0812">Transmembrane</keyword>
<dbReference type="GO" id="GO:0016020">
    <property type="term" value="C:membrane"/>
    <property type="evidence" value="ECO:0007669"/>
    <property type="project" value="UniProtKB-SubCell"/>
</dbReference>
<dbReference type="Pfam" id="PF00335">
    <property type="entry name" value="Tetraspanin"/>
    <property type="match status" value="1"/>
</dbReference>
<comment type="subcellular location">
    <subcellularLocation>
        <location evidence="1">Membrane</location>
        <topology evidence="1">Multi-pass membrane protein</topology>
    </subcellularLocation>
</comment>
<evidence type="ECO:0000313" key="7">
    <source>
        <dbReference type="Proteomes" id="UP001500889"/>
    </source>
</evidence>
<reference evidence="6 7" key="1">
    <citation type="submission" date="2024-02" db="EMBL/GenBank/DDBJ databases">
        <title>A chromosome-level genome assembly of Drosophila madeirensis, a fruit fly species endemic to Madeira island.</title>
        <authorList>
            <person name="Tomihara K."/>
            <person name="Llopart A."/>
            <person name="Yamamoto D."/>
        </authorList>
    </citation>
    <scope>NUCLEOTIDE SEQUENCE [LARGE SCALE GENOMIC DNA]</scope>
    <source>
        <strain evidence="6 7">RF1</strain>
    </source>
</reference>
<feature type="transmembrane region" description="Helical" evidence="5">
    <location>
        <begin position="70"/>
        <end position="90"/>
    </location>
</feature>
<evidence type="ECO:0000256" key="3">
    <source>
        <dbReference type="ARBA" id="ARBA00022989"/>
    </source>
</evidence>
<evidence type="ECO:0000256" key="4">
    <source>
        <dbReference type="ARBA" id="ARBA00023136"/>
    </source>
</evidence>